<keyword evidence="8" id="KW-0325">Glycoprotein</keyword>
<feature type="chain" id="PRO_5018066793" description="Inter-alpha-trypsin inhibitor heavy chain H3" evidence="11">
    <location>
        <begin position="25"/>
        <end position="848"/>
    </location>
</feature>
<dbReference type="SUPFAM" id="SSF53300">
    <property type="entry name" value="vWA-like"/>
    <property type="match status" value="1"/>
</dbReference>
<evidence type="ECO:0000256" key="10">
    <source>
        <dbReference type="ARBA" id="ARBA00039924"/>
    </source>
</evidence>
<feature type="domain" description="VWFA" evidence="12">
    <location>
        <begin position="276"/>
        <end position="459"/>
    </location>
</feature>
<evidence type="ECO:0000256" key="3">
    <source>
        <dbReference type="ARBA" id="ARBA00022525"/>
    </source>
</evidence>
<dbReference type="InterPro" id="IPR013694">
    <property type="entry name" value="VIT"/>
</dbReference>
<dbReference type="GO" id="GO:0005576">
    <property type="term" value="C:extracellular region"/>
    <property type="evidence" value="ECO:0007669"/>
    <property type="project" value="UniProtKB-SubCell"/>
</dbReference>
<reference evidence="14 15" key="1">
    <citation type="journal article" date="2014" name="Nature">
        <title>The genomic substrate for adaptive radiation in African cichlid fish.</title>
        <authorList>
            <person name="Brawand D."/>
            <person name="Wagner C.E."/>
            <person name="Li Y.I."/>
            <person name="Malinsky M."/>
            <person name="Keller I."/>
            <person name="Fan S."/>
            <person name="Simakov O."/>
            <person name="Ng A.Y."/>
            <person name="Lim Z.W."/>
            <person name="Bezault E."/>
            <person name="Turner-Maier J."/>
            <person name="Johnson J."/>
            <person name="Alcazar R."/>
            <person name="Noh H.J."/>
            <person name="Russell P."/>
            <person name="Aken B."/>
            <person name="Alfoldi J."/>
            <person name="Amemiya C."/>
            <person name="Azzouzi N."/>
            <person name="Baroiller J.F."/>
            <person name="Barloy-Hubler F."/>
            <person name="Berlin A."/>
            <person name="Bloomquist R."/>
            <person name="Carleton K.L."/>
            <person name="Conte M.A."/>
            <person name="D'Cotta H."/>
            <person name="Eshel O."/>
            <person name="Gaffney L."/>
            <person name="Galibert F."/>
            <person name="Gante H.F."/>
            <person name="Gnerre S."/>
            <person name="Greuter L."/>
            <person name="Guyon R."/>
            <person name="Haddad N.S."/>
            <person name="Haerty W."/>
            <person name="Harris R.M."/>
            <person name="Hofmann H.A."/>
            <person name="Hourlier T."/>
            <person name="Hulata G."/>
            <person name="Jaffe D.B."/>
            <person name="Lara M."/>
            <person name="Lee A.P."/>
            <person name="MacCallum I."/>
            <person name="Mwaiko S."/>
            <person name="Nikaido M."/>
            <person name="Nishihara H."/>
            <person name="Ozouf-Costaz C."/>
            <person name="Penman D.J."/>
            <person name="Przybylski D."/>
            <person name="Rakotomanga M."/>
            <person name="Renn S.C.P."/>
            <person name="Ribeiro F.J."/>
            <person name="Ron M."/>
            <person name="Salzburger W."/>
            <person name="Sanchez-Pulido L."/>
            <person name="Santos M.E."/>
            <person name="Searle S."/>
            <person name="Sharpe T."/>
            <person name="Swofford R."/>
            <person name="Tan F.J."/>
            <person name="Williams L."/>
            <person name="Young S."/>
            <person name="Yin S."/>
            <person name="Okada N."/>
            <person name="Kocher T.D."/>
            <person name="Miska E.A."/>
            <person name="Lander E.S."/>
            <person name="Venkatesh B."/>
            <person name="Fernald R.D."/>
            <person name="Meyer A."/>
            <person name="Ponting C.P."/>
            <person name="Streelman J.T."/>
            <person name="Lindblad-Toh K."/>
            <person name="Seehausen O."/>
            <person name="Di Palma F."/>
        </authorList>
    </citation>
    <scope>NUCLEOTIDE SEQUENCE</scope>
</reference>
<keyword evidence="7" id="KW-0654">Proteoglycan</keyword>
<dbReference type="InterPro" id="IPR002035">
    <property type="entry name" value="VWF_A"/>
</dbReference>
<evidence type="ECO:0000256" key="5">
    <source>
        <dbReference type="ARBA" id="ARBA00022729"/>
    </source>
</evidence>
<name>A0A3P9BY46_9CICH</name>
<evidence type="ECO:0000259" key="12">
    <source>
        <dbReference type="PROSITE" id="PS50234"/>
    </source>
</evidence>
<comment type="subcellular location">
    <subcellularLocation>
        <location evidence="1">Secreted</location>
    </subcellularLocation>
</comment>
<dbReference type="InterPro" id="IPR010600">
    <property type="entry name" value="ITI_HC_C"/>
</dbReference>
<dbReference type="SMART" id="SM00327">
    <property type="entry name" value="VWA"/>
    <property type="match status" value="1"/>
</dbReference>
<accession>A0A3P9BY46</accession>
<comment type="function">
    <text evidence="9">May act as a carrier of hyaluronan in serum or as a binding protein between hyaluronan and other matrix protein, including those on cell surfaces in tissues to regulate the localization, synthesis and degradation of hyaluronan which are essential to cells undergoing biological processes.</text>
</comment>
<dbReference type="AlphaFoldDB" id="A0A3P9BY46"/>
<reference evidence="14" key="3">
    <citation type="submission" date="2025-09" db="UniProtKB">
        <authorList>
            <consortium name="Ensembl"/>
        </authorList>
    </citation>
    <scope>IDENTIFICATION</scope>
</reference>
<evidence type="ECO:0000256" key="8">
    <source>
        <dbReference type="ARBA" id="ARBA00023180"/>
    </source>
</evidence>
<dbReference type="InterPro" id="IPR036465">
    <property type="entry name" value="vWFA_dom_sf"/>
</dbReference>
<sequence>LLLVYGIGGHLLCICLSIRALCLGGPLDSWHQLWGVFTGIRITCTVSSRFAHTVMSSKALNKENSSQEIFFEVELPKMAFITNFSMEIDGQVYVGEVKEKESAKEQYEKAVSSGKTAGLVKASGRKMEMFSVSVNIAAQSSVSFILIYEELLQRTLGSYEILIRVKVEQPVQEFQIEADIYEPQGIAFVEASATFLTNELIPLIEKTVTDTKAHISFSPTVEQQQKCPGCKGSLINGDFIIKYDVKRATSLGEVQAVNGYFVHFFSPPDLARVPKNVVYVIDTSGSMHGAKIEQTRESMVAILQDLHEEDHFGILLFERKISYWKDYLTKATKRNVSDAIDYVKKIQDSGSTNINSAILDAVSLLKKERKEKKVPERSMDMIFLLTDGMPNSGVTSPQLIQQNVFSAIGGIMSLFCLGFGNDVDYSFLDVMCRQNKGVARRIFEGSDAAIQLKGFYEEVSSPLLLEVDLRYSENTDFLTKTHYSQLFNGSEIVVAGQLKENDVENFSGKASVADWQTVYPEKGYIFGDFIERMWAYLTIQQQLENRLRGNIEAKALNLSLKYNFVTPLTSLVVTKPENENGADRSFIADKLTESRRKKIHHLFAAVDGDPHFMIELPDKNDALCFNINDKPGTIFSLVRDPKSGFVVNGQIISKKKVALDGNVNTYFGRFGITHQNLGVRLDVSIQDISVLYNDKQVKLLWSDATSLRDLNLVKNCSLTVTLRHSVKFRVIRHTKVWKRRHDHQDYLGFYTLDSQHLSASVHGLLGQFYRGVVFELTDLHPGEGQEKLDATMYVKGQRLNVTRHWQKDFNKDVKNGESIACWFVDNEGRGLIDGTASDYTVSDLFTAI</sequence>
<dbReference type="PROSITE" id="PS51468">
    <property type="entry name" value="VIT"/>
    <property type="match status" value="1"/>
</dbReference>
<protein>
    <recommendedName>
        <fullName evidence="10">Inter-alpha-trypsin inhibitor heavy chain H3</fullName>
    </recommendedName>
</protein>
<evidence type="ECO:0000256" key="7">
    <source>
        <dbReference type="ARBA" id="ARBA00022974"/>
    </source>
</evidence>
<evidence type="ECO:0000259" key="13">
    <source>
        <dbReference type="PROSITE" id="PS51468"/>
    </source>
</evidence>
<dbReference type="Proteomes" id="UP000265160">
    <property type="component" value="LG5"/>
</dbReference>
<evidence type="ECO:0000256" key="6">
    <source>
        <dbReference type="ARBA" id="ARBA00022900"/>
    </source>
</evidence>
<evidence type="ECO:0000256" key="9">
    <source>
        <dbReference type="ARBA" id="ARBA00037051"/>
    </source>
</evidence>
<proteinExistence type="inferred from homology"/>
<dbReference type="Pfam" id="PF06668">
    <property type="entry name" value="ITI_HC_C"/>
    <property type="match status" value="1"/>
</dbReference>
<dbReference type="Pfam" id="PF00092">
    <property type="entry name" value="VWA"/>
    <property type="match status" value="1"/>
</dbReference>
<evidence type="ECO:0000256" key="2">
    <source>
        <dbReference type="ARBA" id="ARBA00010158"/>
    </source>
</evidence>
<evidence type="ECO:0000313" key="14">
    <source>
        <dbReference type="Ensembl" id="ENSMZEP00005014885.1"/>
    </source>
</evidence>
<dbReference type="SMART" id="SM00609">
    <property type="entry name" value="VIT"/>
    <property type="match status" value="1"/>
</dbReference>
<dbReference type="GO" id="GO:0004867">
    <property type="term" value="F:serine-type endopeptidase inhibitor activity"/>
    <property type="evidence" value="ECO:0007669"/>
    <property type="project" value="UniProtKB-KW"/>
</dbReference>
<organism evidence="14 15">
    <name type="scientific">Maylandia zebra</name>
    <name type="common">zebra mbuna</name>
    <dbReference type="NCBI Taxonomy" id="106582"/>
    <lineage>
        <taxon>Eukaryota</taxon>
        <taxon>Metazoa</taxon>
        <taxon>Chordata</taxon>
        <taxon>Craniata</taxon>
        <taxon>Vertebrata</taxon>
        <taxon>Euteleostomi</taxon>
        <taxon>Actinopterygii</taxon>
        <taxon>Neopterygii</taxon>
        <taxon>Teleostei</taxon>
        <taxon>Neoteleostei</taxon>
        <taxon>Acanthomorphata</taxon>
        <taxon>Ovalentaria</taxon>
        <taxon>Cichlomorphae</taxon>
        <taxon>Cichliformes</taxon>
        <taxon>Cichlidae</taxon>
        <taxon>African cichlids</taxon>
        <taxon>Pseudocrenilabrinae</taxon>
        <taxon>Haplochromini</taxon>
        <taxon>Maylandia</taxon>
        <taxon>Maylandia zebra complex</taxon>
    </lineage>
</organism>
<keyword evidence="3" id="KW-0964">Secreted</keyword>
<reference evidence="14" key="2">
    <citation type="submission" date="2025-08" db="UniProtKB">
        <authorList>
            <consortium name="Ensembl"/>
        </authorList>
    </citation>
    <scope>IDENTIFICATION</scope>
</reference>
<feature type="domain" description="VIT" evidence="13">
    <location>
        <begin position="21"/>
        <end position="150"/>
    </location>
</feature>
<feature type="signal peptide" evidence="11">
    <location>
        <begin position="1"/>
        <end position="24"/>
    </location>
</feature>
<evidence type="ECO:0000256" key="4">
    <source>
        <dbReference type="ARBA" id="ARBA00022690"/>
    </source>
</evidence>
<dbReference type="PANTHER" id="PTHR10338:SF115">
    <property type="entry name" value="INTER-ALPHA-TRYPSIN INHIBITOR HEAVY CHAIN H3"/>
    <property type="match status" value="1"/>
</dbReference>
<keyword evidence="5 11" id="KW-0732">Signal</keyword>
<dbReference type="GO" id="GO:0030212">
    <property type="term" value="P:hyaluronan metabolic process"/>
    <property type="evidence" value="ECO:0007669"/>
    <property type="project" value="InterPro"/>
</dbReference>
<dbReference type="Gene3D" id="3.40.50.410">
    <property type="entry name" value="von Willebrand factor, type A domain"/>
    <property type="match status" value="1"/>
</dbReference>
<evidence type="ECO:0000256" key="11">
    <source>
        <dbReference type="SAM" id="SignalP"/>
    </source>
</evidence>
<dbReference type="Ensembl" id="ENSMZET00005015373.1">
    <property type="protein sequence ID" value="ENSMZEP00005014885.1"/>
    <property type="gene ID" value="ENSMZEG00005011066.1"/>
</dbReference>
<keyword evidence="6" id="KW-0722">Serine protease inhibitor</keyword>
<dbReference type="Pfam" id="PF08487">
    <property type="entry name" value="VIT"/>
    <property type="match status" value="1"/>
</dbReference>
<comment type="similarity">
    <text evidence="2">Belongs to the ITIH family.</text>
</comment>
<keyword evidence="15" id="KW-1185">Reference proteome</keyword>
<keyword evidence="4" id="KW-0646">Protease inhibitor</keyword>
<dbReference type="STRING" id="106582.ENSMZEP00005014885"/>
<dbReference type="PROSITE" id="PS50234">
    <property type="entry name" value="VWFA"/>
    <property type="match status" value="1"/>
</dbReference>
<dbReference type="InterPro" id="IPR050934">
    <property type="entry name" value="ITIH"/>
</dbReference>
<evidence type="ECO:0000313" key="15">
    <source>
        <dbReference type="Proteomes" id="UP000265160"/>
    </source>
</evidence>
<evidence type="ECO:0000256" key="1">
    <source>
        <dbReference type="ARBA" id="ARBA00004613"/>
    </source>
</evidence>
<dbReference type="FunFam" id="3.40.50.410:FF:000013">
    <property type="entry name" value="inter-alpha-trypsin inhibitor heavy chain H2"/>
    <property type="match status" value="1"/>
</dbReference>
<dbReference type="GeneTree" id="ENSGT00940000154554"/>
<dbReference type="PANTHER" id="PTHR10338">
    <property type="entry name" value="INTER-ALPHA-TRYPSIN INHIBITOR HEAVY CHAIN FAMILY MEMBER"/>
    <property type="match status" value="1"/>
</dbReference>